<name>F0ZVA9_DICPU</name>
<dbReference type="KEGG" id="dpp:DICPUDRAFT_38833"/>
<dbReference type="OMA" id="CIVDYEN"/>
<dbReference type="VEuPathDB" id="AmoebaDB:DICPUDRAFT_38833"/>
<sequence>MNKERDNDLFGSQLNQILILLQTVQCQIKRISTFQDQTYQWNTKHHQYLQNVLKSFNKINAIFNTKEGNFNDSNNNQSNDNKIIKNQTFHQKIISVYDPLNPFSQELQYLVMQIDKDLFDELEEESIIIIYPFILKWFKEENPIQIVVALVLLWEISLKFHYLGKKFKDINKKLLVCLNIIESKGIINNLHCQGVFPFSEEEYIKLKSFLE</sequence>
<evidence type="ECO:0000313" key="1">
    <source>
        <dbReference type="EMBL" id="EGC32112.1"/>
    </source>
</evidence>
<dbReference type="OrthoDB" id="19590at2759"/>
<dbReference type="GeneID" id="10507533"/>
<proteinExistence type="predicted"/>
<dbReference type="Proteomes" id="UP000001064">
    <property type="component" value="Unassembled WGS sequence"/>
</dbReference>
<evidence type="ECO:0000313" key="2">
    <source>
        <dbReference type="Proteomes" id="UP000001064"/>
    </source>
</evidence>
<protein>
    <submittedName>
        <fullName evidence="1">Uncharacterized protein</fullName>
    </submittedName>
</protein>
<accession>F0ZVA9</accession>
<organism evidence="1 2">
    <name type="scientific">Dictyostelium purpureum</name>
    <name type="common">Slime mold</name>
    <dbReference type="NCBI Taxonomy" id="5786"/>
    <lineage>
        <taxon>Eukaryota</taxon>
        <taxon>Amoebozoa</taxon>
        <taxon>Evosea</taxon>
        <taxon>Eumycetozoa</taxon>
        <taxon>Dictyostelia</taxon>
        <taxon>Dictyosteliales</taxon>
        <taxon>Dictyosteliaceae</taxon>
        <taxon>Dictyostelium</taxon>
    </lineage>
</organism>
<dbReference type="AlphaFoldDB" id="F0ZVA9"/>
<dbReference type="RefSeq" id="XP_003291362.1">
    <property type="nucleotide sequence ID" value="XM_003291314.1"/>
</dbReference>
<reference evidence="2" key="1">
    <citation type="journal article" date="2011" name="Genome Biol.">
        <title>Comparative genomics of the social amoebae Dictyostelium discoideum and Dictyostelium purpureum.</title>
        <authorList>
            <consortium name="US DOE Joint Genome Institute (JGI-PGF)"/>
            <person name="Sucgang R."/>
            <person name="Kuo A."/>
            <person name="Tian X."/>
            <person name="Salerno W."/>
            <person name="Parikh A."/>
            <person name="Feasley C.L."/>
            <person name="Dalin E."/>
            <person name="Tu H."/>
            <person name="Huang E."/>
            <person name="Barry K."/>
            <person name="Lindquist E."/>
            <person name="Shapiro H."/>
            <person name="Bruce D."/>
            <person name="Schmutz J."/>
            <person name="Salamov A."/>
            <person name="Fey P."/>
            <person name="Gaudet P."/>
            <person name="Anjard C."/>
            <person name="Babu M.M."/>
            <person name="Basu S."/>
            <person name="Bushmanova Y."/>
            <person name="van der Wel H."/>
            <person name="Katoh-Kurasawa M."/>
            <person name="Dinh C."/>
            <person name="Coutinho P.M."/>
            <person name="Saito T."/>
            <person name="Elias M."/>
            <person name="Schaap P."/>
            <person name="Kay R.R."/>
            <person name="Henrissat B."/>
            <person name="Eichinger L."/>
            <person name="Rivero F."/>
            <person name="Putnam N.H."/>
            <person name="West C.M."/>
            <person name="Loomis W.F."/>
            <person name="Chisholm R.L."/>
            <person name="Shaulsky G."/>
            <person name="Strassmann J.E."/>
            <person name="Queller D.C."/>
            <person name="Kuspa A."/>
            <person name="Grigoriev I.V."/>
        </authorList>
    </citation>
    <scope>NUCLEOTIDE SEQUENCE [LARGE SCALE GENOMIC DNA]</scope>
    <source>
        <strain evidence="2">QSDP1</strain>
    </source>
</reference>
<keyword evidence="2" id="KW-1185">Reference proteome</keyword>
<dbReference type="eggNOG" id="ENOG502RHNE">
    <property type="taxonomic scope" value="Eukaryota"/>
</dbReference>
<dbReference type="EMBL" id="GL871211">
    <property type="protein sequence ID" value="EGC32112.1"/>
    <property type="molecule type" value="Genomic_DNA"/>
</dbReference>
<dbReference type="InParanoid" id="F0ZVA9"/>
<gene>
    <name evidence="1" type="ORF">DICPUDRAFT_38833</name>
</gene>